<accession>A0A3S1B6D3</accession>
<evidence type="ECO:0000256" key="4">
    <source>
        <dbReference type="ARBA" id="ARBA00023157"/>
    </source>
</evidence>
<comment type="subcellular location">
    <subcellularLocation>
        <location evidence="1">Secreted</location>
    </subcellularLocation>
</comment>
<sequence>MITWKCFQPALYMSLSLWVAIVCEASLGSDMEWLRNSISKADASKHCKQILQTCGGRFHNFTSVESMEAGCGIAECCQTFSDKLSSNRQHRIQNICFAKWGYTELLEDNDELRNEAREKLERLMQLEKESPRVFKKARFHLSRVLRLITNTIRGRAPLLSNSSVNISPEENRPKRFSKEKSHHVTSRSTNQTSCTTIMTTILVTWGSTCTPKSLIIWYCKGFCATRAVPHYASEQSSDPSVEHCECCSGRVLRYKTITFLCTDGNRNRTVAWPFECACRPCSSVPTMVAA</sequence>
<evidence type="ECO:0000256" key="2">
    <source>
        <dbReference type="ARBA" id="ARBA00022525"/>
    </source>
</evidence>
<evidence type="ECO:0000256" key="7">
    <source>
        <dbReference type="SAM" id="MobiDB-lite"/>
    </source>
</evidence>
<evidence type="ECO:0000256" key="1">
    <source>
        <dbReference type="ARBA" id="ARBA00004613"/>
    </source>
</evidence>
<dbReference type="EMBL" id="RQTK01000968">
    <property type="protein sequence ID" value="RUS73181.1"/>
    <property type="molecule type" value="Genomic_DNA"/>
</dbReference>
<dbReference type="InterPro" id="IPR006207">
    <property type="entry name" value="Cys_knot_C"/>
</dbReference>
<evidence type="ECO:0000259" key="9">
    <source>
        <dbReference type="PROSITE" id="PS01225"/>
    </source>
</evidence>
<dbReference type="Pfam" id="PF03045">
    <property type="entry name" value="DAN"/>
    <property type="match status" value="1"/>
</dbReference>
<keyword evidence="4" id="KW-1015">Disulfide bond</keyword>
<dbReference type="InterPro" id="IPR004133">
    <property type="entry name" value="DAN_dom"/>
</dbReference>
<evidence type="ECO:0000313" key="10">
    <source>
        <dbReference type="EMBL" id="RUS73181.1"/>
    </source>
</evidence>
<feature type="signal peptide" evidence="8">
    <location>
        <begin position="1"/>
        <end position="25"/>
    </location>
</feature>
<feature type="compositionally biased region" description="Basic and acidic residues" evidence="7">
    <location>
        <begin position="169"/>
        <end position="179"/>
    </location>
</feature>
<reference evidence="10 11" key="1">
    <citation type="submission" date="2019-01" db="EMBL/GenBank/DDBJ databases">
        <title>A draft genome assembly of the solar-powered sea slug Elysia chlorotica.</title>
        <authorList>
            <person name="Cai H."/>
            <person name="Li Q."/>
            <person name="Fang X."/>
            <person name="Li J."/>
            <person name="Curtis N.E."/>
            <person name="Altenburger A."/>
            <person name="Shibata T."/>
            <person name="Feng M."/>
            <person name="Maeda T."/>
            <person name="Schwartz J.A."/>
            <person name="Shigenobu S."/>
            <person name="Lundholm N."/>
            <person name="Nishiyama T."/>
            <person name="Yang H."/>
            <person name="Hasebe M."/>
            <person name="Li S."/>
            <person name="Pierce S.K."/>
            <person name="Wang J."/>
        </authorList>
    </citation>
    <scope>NUCLEOTIDE SEQUENCE [LARGE SCALE GENOMIC DNA]</scope>
    <source>
        <strain evidence="10">EC2010</strain>
        <tissue evidence="10">Whole organism of an adult</tissue>
    </source>
</reference>
<dbReference type="PROSITE" id="PS01225">
    <property type="entry name" value="CTCK_2"/>
    <property type="match status" value="1"/>
</dbReference>
<organism evidence="10 11">
    <name type="scientific">Elysia chlorotica</name>
    <name type="common">Eastern emerald elysia</name>
    <name type="synonym">Sea slug</name>
    <dbReference type="NCBI Taxonomy" id="188477"/>
    <lineage>
        <taxon>Eukaryota</taxon>
        <taxon>Metazoa</taxon>
        <taxon>Spiralia</taxon>
        <taxon>Lophotrochozoa</taxon>
        <taxon>Mollusca</taxon>
        <taxon>Gastropoda</taxon>
        <taxon>Heterobranchia</taxon>
        <taxon>Euthyneura</taxon>
        <taxon>Panpulmonata</taxon>
        <taxon>Sacoglossa</taxon>
        <taxon>Placobranchoidea</taxon>
        <taxon>Plakobranchidae</taxon>
        <taxon>Elysia</taxon>
    </lineage>
</organism>
<comment type="caution">
    <text evidence="10">The sequence shown here is derived from an EMBL/GenBank/DDBJ whole genome shotgun (WGS) entry which is preliminary data.</text>
</comment>
<evidence type="ECO:0000256" key="8">
    <source>
        <dbReference type="SAM" id="SignalP"/>
    </source>
</evidence>
<comment type="caution">
    <text evidence="5">Lacks conserved residue(s) required for the propagation of feature annotation.</text>
</comment>
<name>A0A3S1B6D3_ELYCH</name>
<feature type="chain" id="PRO_5018681788" description="CTCK domain-containing protein" evidence="8">
    <location>
        <begin position="26"/>
        <end position="290"/>
    </location>
</feature>
<feature type="domain" description="CTCK" evidence="9">
    <location>
        <begin position="194"/>
        <end position="282"/>
    </location>
</feature>
<evidence type="ECO:0000256" key="5">
    <source>
        <dbReference type="PROSITE-ProRule" id="PRU00039"/>
    </source>
</evidence>
<dbReference type="OrthoDB" id="6493004at2759"/>
<dbReference type="AlphaFoldDB" id="A0A3S1B6D3"/>
<dbReference type="InterPro" id="IPR029034">
    <property type="entry name" value="Cystine-knot_cytokine"/>
</dbReference>
<proteinExistence type="predicted"/>
<evidence type="ECO:0000313" key="11">
    <source>
        <dbReference type="Proteomes" id="UP000271974"/>
    </source>
</evidence>
<keyword evidence="2" id="KW-0964">Secreted</keyword>
<gene>
    <name evidence="10" type="ORF">EGW08_019055</name>
</gene>
<protein>
    <recommendedName>
        <fullName evidence="9">CTCK domain-containing protein</fullName>
    </recommendedName>
</protein>
<dbReference type="Gene3D" id="2.10.90.10">
    <property type="entry name" value="Cystine-knot cytokines"/>
    <property type="match status" value="1"/>
</dbReference>
<keyword evidence="11" id="KW-1185">Reference proteome</keyword>
<feature type="coiled-coil region" evidence="6">
    <location>
        <begin position="102"/>
        <end position="129"/>
    </location>
</feature>
<keyword evidence="6" id="KW-0175">Coiled coil</keyword>
<dbReference type="Proteomes" id="UP000271974">
    <property type="component" value="Unassembled WGS sequence"/>
</dbReference>
<evidence type="ECO:0000256" key="3">
    <source>
        <dbReference type="ARBA" id="ARBA00022729"/>
    </source>
</evidence>
<evidence type="ECO:0000256" key="6">
    <source>
        <dbReference type="SAM" id="Coils"/>
    </source>
</evidence>
<feature type="region of interest" description="Disordered" evidence="7">
    <location>
        <begin position="162"/>
        <end position="185"/>
    </location>
</feature>
<keyword evidence="3 8" id="KW-0732">Signal</keyword>